<proteinExistence type="predicted"/>
<sequence>MRRSLLSFLTILAFALLSCQKDDAHLVPRLSIPLLNTTHYINPKDPPGFSLAIDIAESGPFAIPERVYLASIATVYTWALDGWEHVIPNGTPLLFVELYGAEFASGTMVQSEQDRQLQVKYLVLAMIHLMAQMAQKRMWSKSVAAALMYQKPIGFVKLGRPSAARNGISISKKRRDAATIGIHLSSHDTETQPLALGASKWFKDPKDHDFVIEYQTKDQRLLCVDFLSTVLYAIATAAQGSEDDYCRDLGGWNEKRTAIYRIHGLPPGPSTTTLTYGIVRRGLSLLSSTLYDQRSCEREVTWRFSYRERVVGYGSISASDSTDFWNF</sequence>
<dbReference type="AlphaFoldDB" id="A0A8H3ILP2"/>
<gene>
    <name evidence="2" type="ORF">HETSPECPRED_005852</name>
</gene>
<keyword evidence="3" id="KW-1185">Reference proteome</keyword>
<dbReference type="EMBL" id="CAJPDS010000038">
    <property type="protein sequence ID" value="CAF9925495.1"/>
    <property type="molecule type" value="Genomic_DNA"/>
</dbReference>
<evidence type="ECO:0000256" key="1">
    <source>
        <dbReference type="SAM" id="SignalP"/>
    </source>
</evidence>
<protein>
    <submittedName>
        <fullName evidence="2">Uncharacterized protein</fullName>
    </submittedName>
</protein>
<feature type="chain" id="PRO_5034425860" evidence="1">
    <location>
        <begin position="25"/>
        <end position="327"/>
    </location>
</feature>
<dbReference type="OrthoDB" id="5413169at2759"/>
<evidence type="ECO:0000313" key="3">
    <source>
        <dbReference type="Proteomes" id="UP000664521"/>
    </source>
</evidence>
<dbReference type="Proteomes" id="UP000664521">
    <property type="component" value="Unassembled WGS sequence"/>
</dbReference>
<feature type="signal peptide" evidence="1">
    <location>
        <begin position="1"/>
        <end position="24"/>
    </location>
</feature>
<dbReference type="PROSITE" id="PS51257">
    <property type="entry name" value="PROKAR_LIPOPROTEIN"/>
    <property type="match status" value="1"/>
</dbReference>
<accession>A0A8H3ILP2</accession>
<evidence type="ECO:0000313" key="2">
    <source>
        <dbReference type="EMBL" id="CAF9925495.1"/>
    </source>
</evidence>
<comment type="caution">
    <text evidence="2">The sequence shown here is derived from an EMBL/GenBank/DDBJ whole genome shotgun (WGS) entry which is preliminary data.</text>
</comment>
<organism evidence="2 3">
    <name type="scientific">Heterodermia speciosa</name>
    <dbReference type="NCBI Taxonomy" id="116794"/>
    <lineage>
        <taxon>Eukaryota</taxon>
        <taxon>Fungi</taxon>
        <taxon>Dikarya</taxon>
        <taxon>Ascomycota</taxon>
        <taxon>Pezizomycotina</taxon>
        <taxon>Lecanoromycetes</taxon>
        <taxon>OSLEUM clade</taxon>
        <taxon>Lecanoromycetidae</taxon>
        <taxon>Caliciales</taxon>
        <taxon>Physciaceae</taxon>
        <taxon>Heterodermia</taxon>
    </lineage>
</organism>
<name>A0A8H3ILP2_9LECA</name>
<reference evidence="2" key="1">
    <citation type="submission" date="2021-03" db="EMBL/GenBank/DDBJ databases">
        <authorList>
            <person name="Tagirdzhanova G."/>
        </authorList>
    </citation>
    <scope>NUCLEOTIDE SEQUENCE</scope>
</reference>
<keyword evidence="1" id="KW-0732">Signal</keyword>